<feature type="coiled-coil region" evidence="1">
    <location>
        <begin position="333"/>
        <end position="360"/>
    </location>
</feature>
<protein>
    <submittedName>
        <fullName evidence="3">Transposase</fullName>
    </submittedName>
</protein>
<dbReference type="GO" id="GO:0003677">
    <property type="term" value="F:DNA binding"/>
    <property type="evidence" value="ECO:0007669"/>
    <property type="project" value="TreeGrafter"/>
</dbReference>
<sequence>MDETGFRIGIGKDQSIVTKRKRLHLFGMPENRESATAIECISAAGVVIPAFLILSGQVHMDQWYRLSELSPHTKITLSSSGYSNDQIALSWIKHFDEHTAGAATSAYRLLVIDGHGSHHTKEFIGYCAKKRIIPFALPPHLTHLLQPLDVVVFQPLKHYHAKALDVIIRDGVVNVTKLEFLSLIEGVRRQAFTAKTIKSAFKKTGIWPFDPDLVIRAVEEREAALRTPSPQPSLLASSDFETPVTLRQINKVANRIGEALHEIDDDLDNDFSWDIDRFIRGALTTAAELVQVKRDLSRTKKAELMQRQRRAMKNRPLQSGGVLTVAEARDMVVQRDEDALVKAQRLVDAAQKKLRNLYKRNAEGAAKKARKWRMDKVTDTLEVYDENGSVRALDRLLGILPAPRRIDIAALTSTSSHPHSATCEDNEGVSAYAKTIKTIGHPSRLHVPQWHNACPPPPGAPMVPPSTAQSLQLRPRIIRRKYPSLAEQ</sequence>
<evidence type="ECO:0000313" key="3">
    <source>
        <dbReference type="EMBL" id="KAI6778341.1"/>
    </source>
</evidence>
<dbReference type="RefSeq" id="XP_051359197.1">
    <property type="nucleotide sequence ID" value="XM_051509845.1"/>
</dbReference>
<accession>A0A9Q0BB65</accession>
<dbReference type="InterPro" id="IPR004875">
    <property type="entry name" value="DDE_SF_endonuclease_dom"/>
</dbReference>
<reference evidence="3" key="2">
    <citation type="submission" date="2022-07" db="EMBL/GenBank/DDBJ databases">
        <authorList>
            <person name="Goncalves M.F.M."/>
            <person name="Hilario S."/>
            <person name="Van De Peer Y."/>
            <person name="Esteves A.C."/>
            <person name="Alves A."/>
        </authorList>
    </citation>
    <scope>NUCLEOTIDE SEQUENCE</scope>
    <source>
        <strain evidence="3">MUM 19.33</strain>
    </source>
</reference>
<dbReference type="PANTHER" id="PTHR19303:SF74">
    <property type="entry name" value="POGO TRANSPOSABLE ELEMENT WITH KRAB DOMAIN"/>
    <property type="match status" value="1"/>
</dbReference>
<dbReference type="AlphaFoldDB" id="A0A9Q0BB65"/>
<dbReference type="InterPro" id="IPR050863">
    <property type="entry name" value="CenT-Element_Derived"/>
</dbReference>
<dbReference type="EMBL" id="JAGIXG020000072">
    <property type="protein sequence ID" value="KAI6778341.1"/>
    <property type="molecule type" value="Genomic_DNA"/>
</dbReference>
<dbReference type="GeneID" id="75829849"/>
<evidence type="ECO:0000259" key="2">
    <source>
        <dbReference type="Pfam" id="PF03184"/>
    </source>
</evidence>
<name>A0A9Q0BB65_9HYPO</name>
<organism evidence="3 4">
    <name type="scientific">Emericellopsis cladophorae</name>
    <dbReference type="NCBI Taxonomy" id="2686198"/>
    <lineage>
        <taxon>Eukaryota</taxon>
        <taxon>Fungi</taxon>
        <taxon>Dikarya</taxon>
        <taxon>Ascomycota</taxon>
        <taxon>Pezizomycotina</taxon>
        <taxon>Sordariomycetes</taxon>
        <taxon>Hypocreomycetidae</taxon>
        <taxon>Hypocreales</taxon>
        <taxon>Bionectriaceae</taxon>
        <taxon>Emericellopsis</taxon>
    </lineage>
</organism>
<evidence type="ECO:0000313" key="4">
    <source>
        <dbReference type="Proteomes" id="UP001055219"/>
    </source>
</evidence>
<evidence type="ECO:0000256" key="1">
    <source>
        <dbReference type="SAM" id="Coils"/>
    </source>
</evidence>
<dbReference type="Proteomes" id="UP001055219">
    <property type="component" value="Unassembled WGS sequence"/>
</dbReference>
<dbReference type="GO" id="GO:0005634">
    <property type="term" value="C:nucleus"/>
    <property type="evidence" value="ECO:0007669"/>
    <property type="project" value="TreeGrafter"/>
</dbReference>
<keyword evidence="1" id="KW-0175">Coiled coil</keyword>
<reference evidence="3" key="1">
    <citation type="journal article" date="2021" name="J Fungi (Basel)">
        <title>Genomic and Metabolomic Analyses of the Marine Fungus Emericellopsis cladophorae: Insights into Saltwater Adaptability Mechanisms and Its Biosynthetic Potential.</title>
        <authorList>
            <person name="Goncalves M.F.M."/>
            <person name="Hilario S."/>
            <person name="Van de Peer Y."/>
            <person name="Esteves A.C."/>
            <person name="Alves A."/>
        </authorList>
    </citation>
    <scope>NUCLEOTIDE SEQUENCE</scope>
    <source>
        <strain evidence="3">MUM 19.33</strain>
    </source>
</reference>
<proteinExistence type="predicted"/>
<feature type="domain" description="DDE-1" evidence="2">
    <location>
        <begin position="34"/>
        <end position="201"/>
    </location>
</feature>
<keyword evidence="4" id="KW-1185">Reference proteome</keyword>
<gene>
    <name evidence="3" type="ORF">J7T54_003348</name>
</gene>
<dbReference type="PANTHER" id="PTHR19303">
    <property type="entry name" value="TRANSPOSON"/>
    <property type="match status" value="1"/>
</dbReference>
<dbReference type="OrthoDB" id="4913223at2759"/>
<dbReference type="Pfam" id="PF03184">
    <property type="entry name" value="DDE_1"/>
    <property type="match status" value="1"/>
</dbReference>
<comment type="caution">
    <text evidence="3">The sequence shown here is derived from an EMBL/GenBank/DDBJ whole genome shotgun (WGS) entry which is preliminary data.</text>
</comment>